<dbReference type="Proteomes" id="UP001164286">
    <property type="component" value="Unassembled WGS sequence"/>
</dbReference>
<keyword evidence="2" id="KW-0472">Membrane</keyword>
<sequence length="413" mass="45757">MSTAATSAADFTWNPSLGIRILTQLFCIGAIELCCERQLALWTAIKQASPPTTVVKTAPKPPVPRTWQQRWKNNAINIGMMIMPVPGLLGAFKKGALIPHYLIDGLWLGIMMWVWTKAFASALYGIFPRARSVHRLRRSNDAKNWDFEVETVGPTSGHRWTNPHVNLFAGFLCSALLLTSSYFGSSDLLPLACAAQIISALVSWYAPQFKMKVLVMLQAGVILLFAFVYGIVFLVGTGKKSSPQDMAEFAKAYPAPWLLRIMAVVSFNLIYSIPGAFMQVNMRYEHSRVASAPTPSAPGEAVLVNHKAAVPALPLYRFTIFALIACCLTADAWSYYTSSENFAADHLLLLLMAIPAIVGGTAVYTFFRGDFKDWWNYSEKYRPEIDLETVKEVDEDGKEVGAETADEKRPITP</sequence>
<evidence type="ECO:0000313" key="3">
    <source>
        <dbReference type="EMBL" id="KAI9638398.1"/>
    </source>
</evidence>
<comment type="caution">
    <text evidence="3">The sequence shown here is derived from an EMBL/GenBank/DDBJ whole genome shotgun (WGS) entry which is preliminary data.</text>
</comment>
<keyword evidence="2" id="KW-0812">Transmembrane</keyword>
<dbReference type="RefSeq" id="XP_052948175.1">
    <property type="nucleotide sequence ID" value="XM_053092159.1"/>
</dbReference>
<evidence type="ECO:0000256" key="1">
    <source>
        <dbReference type="SAM" id="MobiDB-lite"/>
    </source>
</evidence>
<accession>A0AA38LXC7</accession>
<feature type="transmembrane region" description="Helical" evidence="2">
    <location>
        <begin position="105"/>
        <end position="127"/>
    </location>
</feature>
<gene>
    <name evidence="3" type="ORF">MKK02DRAFT_42786</name>
</gene>
<feature type="transmembrane region" description="Helical" evidence="2">
    <location>
        <begin position="213"/>
        <end position="237"/>
    </location>
</feature>
<dbReference type="EMBL" id="JAKWFO010000003">
    <property type="protein sequence ID" value="KAI9638398.1"/>
    <property type="molecule type" value="Genomic_DNA"/>
</dbReference>
<proteinExistence type="predicted"/>
<keyword evidence="2" id="KW-1133">Transmembrane helix</keyword>
<dbReference type="GeneID" id="77731364"/>
<reference evidence="3" key="1">
    <citation type="journal article" date="2022" name="G3 (Bethesda)">
        <title>High quality genome of the basidiomycete yeast Dioszegia hungarica PDD-24b-2 isolated from cloud water.</title>
        <authorList>
            <person name="Jarrige D."/>
            <person name="Haridas S."/>
            <person name="Bleykasten-Grosshans C."/>
            <person name="Joly M."/>
            <person name="Nadalig T."/>
            <person name="Sancelme M."/>
            <person name="Vuilleumier S."/>
            <person name="Grigoriev I.V."/>
            <person name="Amato P."/>
            <person name="Bringel F."/>
        </authorList>
    </citation>
    <scope>NUCLEOTIDE SEQUENCE</scope>
    <source>
        <strain evidence="3">PDD-24b-2</strain>
    </source>
</reference>
<feature type="transmembrane region" description="Helical" evidence="2">
    <location>
        <begin position="315"/>
        <end position="336"/>
    </location>
</feature>
<feature type="transmembrane region" description="Helical" evidence="2">
    <location>
        <begin position="348"/>
        <end position="367"/>
    </location>
</feature>
<evidence type="ECO:0000256" key="2">
    <source>
        <dbReference type="SAM" id="Phobius"/>
    </source>
</evidence>
<evidence type="ECO:0000313" key="4">
    <source>
        <dbReference type="Proteomes" id="UP001164286"/>
    </source>
</evidence>
<dbReference type="AlphaFoldDB" id="A0AA38LXC7"/>
<feature type="transmembrane region" description="Helical" evidence="2">
    <location>
        <begin position="75"/>
        <end position="93"/>
    </location>
</feature>
<feature type="region of interest" description="Disordered" evidence="1">
    <location>
        <begin position="393"/>
        <end position="413"/>
    </location>
</feature>
<keyword evidence="4" id="KW-1185">Reference proteome</keyword>
<feature type="transmembrane region" description="Helical" evidence="2">
    <location>
        <begin position="189"/>
        <end position="206"/>
    </location>
</feature>
<feature type="transmembrane region" description="Helical" evidence="2">
    <location>
        <begin position="257"/>
        <end position="278"/>
    </location>
</feature>
<name>A0AA38LXC7_9TREE</name>
<organism evidence="3 4">
    <name type="scientific">Dioszegia hungarica</name>
    <dbReference type="NCBI Taxonomy" id="4972"/>
    <lineage>
        <taxon>Eukaryota</taxon>
        <taxon>Fungi</taxon>
        <taxon>Dikarya</taxon>
        <taxon>Basidiomycota</taxon>
        <taxon>Agaricomycotina</taxon>
        <taxon>Tremellomycetes</taxon>
        <taxon>Tremellales</taxon>
        <taxon>Bulleribasidiaceae</taxon>
        <taxon>Dioszegia</taxon>
    </lineage>
</organism>
<protein>
    <submittedName>
        <fullName evidence="3">Uncharacterized protein</fullName>
    </submittedName>
</protein>
<feature type="transmembrane region" description="Helical" evidence="2">
    <location>
        <begin position="165"/>
        <end position="183"/>
    </location>
</feature>